<sequence>MIKSELVLKIAEQNPHLYQRDVEKIVNAILDTIADALARGDRVELRGFGAFSVKKRDARTGRNPRTGESVSISEKVVPVFKTGKEMRQRLNAPASKVMKAAAAQ</sequence>
<dbReference type="NCBIfam" id="TIGR00988">
    <property type="entry name" value="hip"/>
    <property type="match status" value="1"/>
</dbReference>
<keyword evidence="3 8" id="KW-0810">Translation regulation</keyword>
<evidence type="ECO:0000256" key="2">
    <source>
        <dbReference type="ARBA" id="ARBA00018700"/>
    </source>
</evidence>
<dbReference type="PANTHER" id="PTHR33175:SF5">
    <property type="entry name" value="INTEGRATION HOST FACTOR SUBUNIT BETA"/>
    <property type="match status" value="1"/>
</dbReference>
<keyword evidence="7 8" id="KW-0233">DNA recombination</keyword>
<dbReference type="PROSITE" id="PS00045">
    <property type="entry name" value="HISTONE_LIKE"/>
    <property type="match status" value="1"/>
</dbReference>
<dbReference type="Pfam" id="PF00216">
    <property type="entry name" value="Bac_DNA_binding"/>
    <property type="match status" value="1"/>
</dbReference>
<evidence type="ECO:0000256" key="9">
    <source>
        <dbReference type="RuleBase" id="RU003939"/>
    </source>
</evidence>
<dbReference type="SUPFAM" id="SSF47729">
    <property type="entry name" value="IHF-like DNA-binding proteins"/>
    <property type="match status" value="1"/>
</dbReference>
<dbReference type="InterPro" id="IPR010992">
    <property type="entry name" value="IHF-like_DNA-bd_dom_sf"/>
</dbReference>
<comment type="function">
    <text evidence="8 10">This protein is one of the two subunits of integration host factor, a specific DNA-binding protein that functions in genetic recombination as well as in transcriptional and translational control.</text>
</comment>
<keyword evidence="5 8" id="KW-0238">DNA-binding</keyword>
<dbReference type="RefSeq" id="WP_047188125.1">
    <property type="nucleotide sequence ID" value="NZ_LCYG01000016.1"/>
</dbReference>
<reference evidence="11 12" key="1">
    <citation type="submission" date="2015-05" db="EMBL/GenBank/DDBJ databases">
        <title>Draft genome sequence of Microvirga vignae strain BR3299, a novel nitrogen fixing bacteria isolated from Brazil semi-aired region.</title>
        <authorList>
            <person name="Zilli J.E."/>
            <person name="Passos S.R."/>
            <person name="Leite J."/>
            <person name="Baldani J.I."/>
            <person name="Xavier G.R."/>
            <person name="Rumjaneck N.G."/>
            <person name="Simoes-Araujo J.L."/>
        </authorList>
    </citation>
    <scope>NUCLEOTIDE SEQUENCE [LARGE SCALE GENOMIC DNA]</scope>
    <source>
        <strain evidence="11 12">BR3299</strain>
    </source>
</reference>
<dbReference type="InterPro" id="IPR005685">
    <property type="entry name" value="IHF_beta"/>
</dbReference>
<dbReference type="Proteomes" id="UP000035489">
    <property type="component" value="Unassembled WGS sequence"/>
</dbReference>
<dbReference type="EMBL" id="LCYG01000016">
    <property type="protein sequence ID" value="KLK94083.1"/>
    <property type="molecule type" value="Genomic_DNA"/>
</dbReference>
<evidence type="ECO:0000256" key="10">
    <source>
        <dbReference type="RuleBase" id="RU003941"/>
    </source>
</evidence>
<dbReference type="AlphaFoldDB" id="A0A0H1RFV0"/>
<protein>
    <recommendedName>
        <fullName evidence="2 8">Integration host factor subunit beta</fullName>
        <shortName evidence="8">IHF-beta</shortName>
    </recommendedName>
</protein>
<dbReference type="GO" id="GO:0006417">
    <property type="term" value="P:regulation of translation"/>
    <property type="evidence" value="ECO:0007669"/>
    <property type="project" value="UniProtKB-UniRule"/>
</dbReference>
<evidence type="ECO:0000256" key="3">
    <source>
        <dbReference type="ARBA" id="ARBA00022845"/>
    </source>
</evidence>
<keyword evidence="12" id="KW-1185">Reference proteome</keyword>
<evidence type="ECO:0000256" key="6">
    <source>
        <dbReference type="ARBA" id="ARBA00023163"/>
    </source>
</evidence>
<dbReference type="NCBIfam" id="NF001222">
    <property type="entry name" value="PRK00199.1"/>
    <property type="match status" value="1"/>
</dbReference>
<dbReference type="FunFam" id="4.10.520.10:FF:000008">
    <property type="entry name" value="Integration host factor subunit beta"/>
    <property type="match status" value="1"/>
</dbReference>
<dbReference type="GO" id="GO:0030527">
    <property type="term" value="F:structural constituent of chromatin"/>
    <property type="evidence" value="ECO:0007669"/>
    <property type="project" value="InterPro"/>
</dbReference>
<dbReference type="OrthoDB" id="9804203at2"/>
<dbReference type="InterPro" id="IPR000119">
    <property type="entry name" value="Hist_DNA-bd"/>
</dbReference>
<dbReference type="InterPro" id="IPR020816">
    <property type="entry name" value="Histone-like_DNA-bd_CS"/>
</dbReference>
<dbReference type="STRING" id="1225564.AA309_06430"/>
<evidence type="ECO:0000256" key="8">
    <source>
        <dbReference type="HAMAP-Rule" id="MF_00381"/>
    </source>
</evidence>
<accession>A0A0H1RFV0</accession>
<dbReference type="Gene3D" id="4.10.520.10">
    <property type="entry name" value="IHF-like DNA-binding proteins"/>
    <property type="match status" value="1"/>
</dbReference>
<dbReference type="GO" id="GO:0006310">
    <property type="term" value="P:DNA recombination"/>
    <property type="evidence" value="ECO:0007669"/>
    <property type="project" value="UniProtKB-UniRule"/>
</dbReference>
<evidence type="ECO:0000256" key="4">
    <source>
        <dbReference type="ARBA" id="ARBA00023015"/>
    </source>
</evidence>
<dbReference type="HAMAP" id="MF_00381">
    <property type="entry name" value="IHF_beta"/>
    <property type="match status" value="1"/>
</dbReference>
<gene>
    <name evidence="8" type="primary">ihfB</name>
    <name evidence="8" type="synonym">himD</name>
    <name evidence="11" type="ORF">AA309_06430</name>
</gene>
<dbReference type="PATRIC" id="fig|1225564.3.peg.1762"/>
<name>A0A0H1RFV0_9HYPH</name>
<evidence type="ECO:0000256" key="1">
    <source>
        <dbReference type="ARBA" id="ARBA00010529"/>
    </source>
</evidence>
<evidence type="ECO:0000256" key="5">
    <source>
        <dbReference type="ARBA" id="ARBA00023125"/>
    </source>
</evidence>
<evidence type="ECO:0000313" key="11">
    <source>
        <dbReference type="EMBL" id="KLK94083.1"/>
    </source>
</evidence>
<dbReference type="PRINTS" id="PR01727">
    <property type="entry name" value="DNABINDINGHU"/>
</dbReference>
<dbReference type="GO" id="GO:0005829">
    <property type="term" value="C:cytosol"/>
    <property type="evidence" value="ECO:0007669"/>
    <property type="project" value="TreeGrafter"/>
</dbReference>
<dbReference type="GO" id="GO:0006355">
    <property type="term" value="P:regulation of DNA-templated transcription"/>
    <property type="evidence" value="ECO:0007669"/>
    <property type="project" value="UniProtKB-UniRule"/>
</dbReference>
<dbReference type="GO" id="GO:0003677">
    <property type="term" value="F:DNA binding"/>
    <property type="evidence" value="ECO:0007669"/>
    <property type="project" value="UniProtKB-UniRule"/>
</dbReference>
<comment type="caution">
    <text evidence="11">The sequence shown here is derived from an EMBL/GenBank/DDBJ whole genome shotgun (WGS) entry which is preliminary data.</text>
</comment>
<evidence type="ECO:0000313" key="12">
    <source>
        <dbReference type="Proteomes" id="UP000035489"/>
    </source>
</evidence>
<keyword evidence="4 8" id="KW-0805">Transcription regulation</keyword>
<proteinExistence type="inferred from homology"/>
<organism evidence="11 12">
    <name type="scientific">Microvirga vignae</name>
    <dbReference type="NCBI Taxonomy" id="1225564"/>
    <lineage>
        <taxon>Bacteria</taxon>
        <taxon>Pseudomonadati</taxon>
        <taxon>Pseudomonadota</taxon>
        <taxon>Alphaproteobacteria</taxon>
        <taxon>Hyphomicrobiales</taxon>
        <taxon>Methylobacteriaceae</taxon>
        <taxon>Microvirga</taxon>
    </lineage>
</organism>
<dbReference type="CDD" id="cd13836">
    <property type="entry name" value="IHF_B"/>
    <property type="match status" value="1"/>
</dbReference>
<evidence type="ECO:0000256" key="7">
    <source>
        <dbReference type="ARBA" id="ARBA00023172"/>
    </source>
</evidence>
<dbReference type="PANTHER" id="PTHR33175">
    <property type="entry name" value="DNA-BINDING PROTEIN HU"/>
    <property type="match status" value="1"/>
</dbReference>
<comment type="subunit">
    <text evidence="8 10">Heterodimer of an alpha and a beta chain.</text>
</comment>
<comment type="similarity">
    <text evidence="1 8 9">Belongs to the bacterial histone-like protein family.</text>
</comment>
<keyword evidence="6 8" id="KW-0804">Transcription</keyword>
<dbReference type="GO" id="GO:0005694">
    <property type="term" value="C:chromosome"/>
    <property type="evidence" value="ECO:0007669"/>
    <property type="project" value="InterPro"/>
</dbReference>
<dbReference type="SMART" id="SM00411">
    <property type="entry name" value="BHL"/>
    <property type="match status" value="1"/>
</dbReference>